<dbReference type="Proteomes" id="UP000235965">
    <property type="component" value="Unassembled WGS sequence"/>
</dbReference>
<dbReference type="GO" id="GO:0006614">
    <property type="term" value="P:SRP-dependent cotranslational protein targeting to membrane"/>
    <property type="evidence" value="ECO:0007669"/>
    <property type="project" value="InterPro"/>
</dbReference>
<dbReference type="GO" id="GO:0008312">
    <property type="term" value="F:7S RNA binding"/>
    <property type="evidence" value="ECO:0007669"/>
    <property type="project" value="InterPro"/>
</dbReference>
<comment type="function">
    <text evidence="12">Component of the signal recognition particle (SRP) complex, a ribonucleoprotein complex that mediates the cotranslational targeting of secretory and membrane proteins to the endoplasmic reticulum (ER). The SRP complex interacts with the signal sequence in nascent secretory and membrane proteins and directs them to the membrane of the ER.</text>
</comment>
<keyword evidence="9" id="KW-0539">Nucleus</keyword>
<dbReference type="GO" id="GO:0005730">
    <property type="term" value="C:nucleolus"/>
    <property type="evidence" value="ECO:0007669"/>
    <property type="project" value="UniProtKB-SubCell"/>
</dbReference>
<dbReference type="GO" id="GO:0005786">
    <property type="term" value="C:signal recognition particle, endoplasmic reticulum targeting"/>
    <property type="evidence" value="ECO:0007669"/>
    <property type="project" value="UniProtKB-KW"/>
</dbReference>
<gene>
    <name evidence="13" type="primary">Srp68_5</name>
    <name evidence="13" type="ORF">B7P43_G04976</name>
</gene>
<dbReference type="InterPro" id="IPR034652">
    <property type="entry name" value="SRP68-RBD"/>
</dbReference>
<organism evidence="13 14">
    <name type="scientific">Cryptotermes secundus</name>
    <dbReference type="NCBI Taxonomy" id="105785"/>
    <lineage>
        <taxon>Eukaryota</taxon>
        <taxon>Metazoa</taxon>
        <taxon>Ecdysozoa</taxon>
        <taxon>Arthropoda</taxon>
        <taxon>Hexapoda</taxon>
        <taxon>Insecta</taxon>
        <taxon>Pterygota</taxon>
        <taxon>Neoptera</taxon>
        <taxon>Polyneoptera</taxon>
        <taxon>Dictyoptera</taxon>
        <taxon>Blattodea</taxon>
        <taxon>Blattoidea</taxon>
        <taxon>Termitoidae</taxon>
        <taxon>Kalotermitidae</taxon>
        <taxon>Cryptotermitinae</taxon>
        <taxon>Cryptotermes</taxon>
    </lineage>
</organism>
<comment type="caution">
    <text evidence="13">The sequence shown here is derived from an EMBL/GenBank/DDBJ whole genome shotgun (WGS) entry which is preliminary data.</text>
</comment>
<dbReference type="PANTHER" id="PTHR12860:SF0">
    <property type="entry name" value="SIGNAL RECOGNITION PARTICLE SUBUNIT SRP68"/>
    <property type="match status" value="1"/>
</dbReference>
<keyword evidence="5 12" id="KW-0963">Cytoplasm</keyword>
<evidence type="ECO:0000256" key="4">
    <source>
        <dbReference type="ARBA" id="ARBA00009352"/>
    </source>
</evidence>
<dbReference type="InParanoid" id="A0A2J7PLR9"/>
<dbReference type="GO" id="GO:0005783">
    <property type="term" value="C:endoplasmic reticulum"/>
    <property type="evidence" value="ECO:0007669"/>
    <property type="project" value="UniProtKB-SubCell"/>
</dbReference>
<dbReference type="OrthoDB" id="10255118at2759"/>
<evidence type="ECO:0000256" key="1">
    <source>
        <dbReference type="ARBA" id="ARBA00004240"/>
    </source>
</evidence>
<dbReference type="EMBL" id="NEVH01024423">
    <property type="protein sequence ID" value="PNF17289.1"/>
    <property type="molecule type" value="Genomic_DNA"/>
</dbReference>
<keyword evidence="6" id="KW-0256">Endoplasmic reticulum</keyword>
<dbReference type="Pfam" id="PF16969">
    <property type="entry name" value="SRP68"/>
    <property type="match status" value="1"/>
</dbReference>
<dbReference type="EMBL" id="NEVH01024423">
    <property type="protein sequence ID" value="PNF17284.1"/>
    <property type="molecule type" value="Genomic_DNA"/>
</dbReference>
<keyword evidence="14" id="KW-1185">Reference proteome</keyword>
<dbReference type="STRING" id="105785.A0A2J7PLR9"/>
<dbReference type="GO" id="GO:0005829">
    <property type="term" value="C:cytosol"/>
    <property type="evidence" value="ECO:0007669"/>
    <property type="project" value="UniProtKB-ARBA"/>
</dbReference>
<evidence type="ECO:0000256" key="5">
    <source>
        <dbReference type="ARBA" id="ARBA00022490"/>
    </source>
</evidence>
<evidence type="ECO:0000256" key="12">
    <source>
        <dbReference type="PIRNR" id="PIRNR038995"/>
    </source>
</evidence>
<evidence type="ECO:0000256" key="9">
    <source>
        <dbReference type="ARBA" id="ARBA00023242"/>
    </source>
</evidence>
<evidence type="ECO:0000256" key="10">
    <source>
        <dbReference type="ARBA" id="ARBA00023274"/>
    </source>
</evidence>
<dbReference type="EMBL" id="NEVH01024423">
    <property type="protein sequence ID" value="PNF17288.1"/>
    <property type="molecule type" value="Genomic_DNA"/>
</dbReference>
<accession>A0A2J7PLR9</accession>
<keyword evidence="10 12" id="KW-0687">Ribonucleoprotein</keyword>
<evidence type="ECO:0000256" key="3">
    <source>
        <dbReference type="ARBA" id="ARBA00004604"/>
    </source>
</evidence>
<comment type="subcellular location">
    <subcellularLocation>
        <location evidence="2 12">Cytoplasm</location>
    </subcellularLocation>
    <subcellularLocation>
        <location evidence="1">Endoplasmic reticulum</location>
    </subcellularLocation>
    <subcellularLocation>
        <location evidence="3">Nucleus</location>
        <location evidence="3">Nucleolus</location>
    </subcellularLocation>
</comment>
<dbReference type="GO" id="GO:0005047">
    <property type="term" value="F:signal recognition particle binding"/>
    <property type="evidence" value="ECO:0007669"/>
    <property type="project" value="InterPro"/>
</dbReference>
<comment type="similarity">
    <text evidence="4 12">Belongs to the SRP68 family.</text>
</comment>
<dbReference type="GO" id="GO:0030942">
    <property type="term" value="F:endoplasmic reticulum signal peptide binding"/>
    <property type="evidence" value="ECO:0007669"/>
    <property type="project" value="InterPro"/>
</dbReference>
<dbReference type="AlphaFoldDB" id="A0A2J7PLR9"/>
<evidence type="ECO:0000313" key="14">
    <source>
        <dbReference type="Proteomes" id="UP000235965"/>
    </source>
</evidence>
<evidence type="ECO:0000256" key="6">
    <source>
        <dbReference type="ARBA" id="ARBA00022824"/>
    </source>
</evidence>
<evidence type="ECO:0000256" key="2">
    <source>
        <dbReference type="ARBA" id="ARBA00004496"/>
    </source>
</evidence>
<keyword evidence="8 12" id="KW-0733">Signal recognition particle</keyword>
<dbReference type="InterPro" id="IPR026258">
    <property type="entry name" value="SRP68"/>
</dbReference>
<keyword evidence="7 12" id="KW-0694">RNA-binding</keyword>
<dbReference type="FunCoup" id="A0A2J7PLR9">
    <property type="interactions" value="1952"/>
</dbReference>
<dbReference type="PIRSF" id="PIRSF038995">
    <property type="entry name" value="SRP68"/>
    <property type="match status" value="1"/>
</dbReference>
<reference evidence="13 14" key="1">
    <citation type="submission" date="2017-12" db="EMBL/GenBank/DDBJ databases">
        <title>Hemimetabolous genomes reveal molecular basis of termite eusociality.</title>
        <authorList>
            <person name="Harrison M.C."/>
            <person name="Jongepier E."/>
            <person name="Robertson H.M."/>
            <person name="Arning N."/>
            <person name="Bitard-Feildel T."/>
            <person name="Chao H."/>
            <person name="Childers C.P."/>
            <person name="Dinh H."/>
            <person name="Doddapaneni H."/>
            <person name="Dugan S."/>
            <person name="Gowin J."/>
            <person name="Greiner C."/>
            <person name="Han Y."/>
            <person name="Hu H."/>
            <person name="Hughes D.S.T."/>
            <person name="Huylmans A.-K."/>
            <person name="Kemena C."/>
            <person name="Kremer L.P.M."/>
            <person name="Lee S.L."/>
            <person name="Lopez-Ezquerra A."/>
            <person name="Mallet L."/>
            <person name="Monroy-Kuhn J.M."/>
            <person name="Moser A."/>
            <person name="Murali S.C."/>
            <person name="Muzny D.M."/>
            <person name="Otani S."/>
            <person name="Piulachs M.-D."/>
            <person name="Poelchau M."/>
            <person name="Qu J."/>
            <person name="Schaub F."/>
            <person name="Wada-Katsumata A."/>
            <person name="Worley K.C."/>
            <person name="Xie Q."/>
            <person name="Ylla G."/>
            <person name="Poulsen M."/>
            <person name="Gibbs R.A."/>
            <person name="Schal C."/>
            <person name="Richards S."/>
            <person name="Belles X."/>
            <person name="Korb J."/>
            <person name="Bornberg-Bauer E."/>
        </authorList>
    </citation>
    <scope>NUCLEOTIDE SEQUENCE [LARGE SCALE GENOMIC DNA]</scope>
    <source>
        <tissue evidence="13">Whole body</tissue>
    </source>
</reference>
<evidence type="ECO:0000256" key="11">
    <source>
        <dbReference type="ARBA" id="ARBA00029498"/>
    </source>
</evidence>
<dbReference type="EMBL" id="NEVH01024423">
    <property type="protein sequence ID" value="PNF17285.1"/>
    <property type="molecule type" value="Genomic_DNA"/>
</dbReference>
<proteinExistence type="inferred from homology"/>
<evidence type="ECO:0000256" key="7">
    <source>
        <dbReference type="ARBA" id="ARBA00022884"/>
    </source>
</evidence>
<dbReference type="FunFam" id="1.10.3450.40:FF:000001">
    <property type="entry name" value="Signal recognition particle subunit SRP68"/>
    <property type="match status" value="1"/>
</dbReference>
<evidence type="ECO:0000313" key="13">
    <source>
        <dbReference type="EMBL" id="PNF17284.1"/>
    </source>
</evidence>
<dbReference type="Gene3D" id="1.10.3450.40">
    <property type="entry name" value="Signal recognition particle, SRP68 subunit, RNA-binding domain"/>
    <property type="match status" value="1"/>
</dbReference>
<sequence>MVVQEDTSVEIKIENHEEFVDSHAEPEPVFTVEILKIIKDAQQQHGLRHSDYQRYRGYCSRRIRRLRKVLHVTQGDKRHFKRKDVTEAMLKDERYLYIPLMMAERAWSYAMQLRQEANTEPRKKFHLISRLRKATTYSLQLQTLCESNKCDARTKLEAQAYVAWIHGSLHFELQLWKPAMENLKKAQMVYEKLALALPEGEQLLYRSRVEELSPSLRFCAYNIGDESAIDDLLQMRSHAQGDLLANLDALMVQTQRRSEVLCDIEWHGHIVPVRPEPVRGFLLSEQQLDTSLGRAADNAAKITLLETLLMDCKDAIATVKDELKTDPSPKNRTAGTALSSLQHLLSYLMHIRLTRTIHRNLLMVESAQAALSEKNEGGGEGRRTRPQDLTRLYEIILQNYGELQQLPGLEDDLKYQQEIETKTKAYRAFRCFYIAQSLVGLRRWREGMALYQRAEQYVREALEASNASQALDSKLHTQLQTLSHDIEGQVFSAHAHSVLEGEGVQDEEGGSIQVGTKTNYKSKKPLYERLGEYREDSTLVSRTPNVYKLPPEMRPIPCKPLFFDLAFNFVEFPSLEDKIEAAAGGKKGGAGLTGFVKGLWGWGGSGKK</sequence>
<dbReference type="InterPro" id="IPR038253">
    <property type="entry name" value="SRP68_N_sf"/>
</dbReference>
<dbReference type="PANTHER" id="PTHR12860">
    <property type="entry name" value="SIGNAL RECOGNITION PARTICLE 68 KDA PROTEIN"/>
    <property type="match status" value="1"/>
</dbReference>
<evidence type="ECO:0000256" key="8">
    <source>
        <dbReference type="ARBA" id="ARBA00023135"/>
    </source>
</evidence>
<protein>
    <recommendedName>
        <fullName evidence="11 12">Signal recognition particle subunit SRP68</fullName>
        <shortName evidence="12">SRP68</shortName>
    </recommendedName>
</protein>
<name>A0A2J7PLR9_9NEOP</name>
<dbReference type="CDD" id="cd15481">
    <property type="entry name" value="SRP68-RBD"/>
    <property type="match status" value="1"/>
</dbReference>